<dbReference type="EMBL" id="GETE01000948">
    <property type="protein sequence ID" value="JAT78849.1"/>
    <property type="molecule type" value="Transcribed_RNA"/>
</dbReference>
<proteinExistence type="predicted"/>
<organism evidence="1">
    <name type="scientific">Ornithodoros brasiliensis</name>
    <name type="common">Mouro tick</name>
    <dbReference type="NCBI Taxonomy" id="888526"/>
    <lineage>
        <taxon>Eukaryota</taxon>
        <taxon>Metazoa</taxon>
        <taxon>Ecdysozoa</taxon>
        <taxon>Arthropoda</taxon>
        <taxon>Chelicerata</taxon>
        <taxon>Arachnida</taxon>
        <taxon>Acari</taxon>
        <taxon>Parasitiformes</taxon>
        <taxon>Ixodida</taxon>
        <taxon>Ixodoidea</taxon>
        <taxon>Argasidae</taxon>
        <taxon>Ornithodorinae</taxon>
        <taxon>Ornithodoros</taxon>
    </lineage>
</organism>
<name>A0A1D2AI22_ORNBR</name>
<feature type="non-terminal residue" evidence="1">
    <location>
        <position position="1"/>
    </location>
</feature>
<accession>A0A1D2AI22</accession>
<dbReference type="AlphaFoldDB" id="A0A1D2AI22"/>
<protein>
    <submittedName>
        <fullName evidence="1">Uncharacterized protein</fullName>
    </submittedName>
</protein>
<sequence length="59" mass="6581">VAYINNRRSGYFSDATAQDGSLCDPLNNTKICIRGMCVCDDHFFHPAVGKTSMPHYVRS</sequence>
<evidence type="ECO:0000313" key="1">
    <source>
        <dbReference type="EMBL" id="JAT78849.1"/>
    </source>
</evidence>
<reference evidence="1" key="1">
    <citation type="submission" date="2016-07" db="EMBL/GenBank/DDBJ databases">
        <title>Salivary Glands transcriptome analysis on engorged females of Ornithodoros brasiliensis (Acari:Argasidae).</title>
        <authorList>
            <person name="Simons S.M."/>
            <person name="Carvalho E."/>
            <person name="Junqueira-de-Azevedo I."/>
            <person name="Ho P.L."/>
            <person name="Giovanni D."/>
            <person name="Mendonca R."/>
            <person name="Onofrio V."/>
            <person name="Landulfo G."/>
            <person name="Ramirez D."/>
            <person name="Barros-Battesti D."/>
        </authorList>
    </citation>
    <scope>NUCLEOTIDE SEQUENCE</scope>
    <source>
        <strain evidence="1">Female</strain>
        <tissue evidence="1">Salivary gland</tissue>
    </source>
</reference>